<sequence>MPLTEDSILCTTLNPEIAIEIERKMKGILTKAGDLGNFDMDGEGSVGSIKENSNYVVYLTERKNDSDKCKFCEKVWLSTAEEKVYHIETEHWHEISVLMSAIEKLKAKDPKHRLIAEWEAKLE</sequence>
<protein>
    <submittedName>
        <fullName evidence="1">Uncharacterized protein</fullName>
    </submittedName>
</protein>
<gene>
    <name evidence="1" type="ORF">PVAND_008827</name>
</gene>
<accession>A0A9J6CB70</accession>
<comment type="caution">
    <text evidence="1">The sequence shown here is derived from an EMBL/GenBank/DDBJ whole genome shotgun (WGS) entry which is preliminary data.</text>
</comment>
<organism evidence="1 2">
    <name type="scientific">Polypedilum vanderplanki</name>
    <name type="common">Sleeping chironomid midge</name>
    <dbReference type="NCBI Taxonomy" id="319348"/>
    <lineage>
        <taxon>Eukaryota</taxon>
        <taxon>Metazoa</taxon>
        <taxon>Ecdysozoa</taxon>
        <taxon>Arthropoda</taxon>
        <taxon>Hexapoda</taxon>
        <taxon>Insecta</taxon>
        <taxon>Pterygota</taxon>
        <taxon>Neoptera</taxon>
        <taxon>Endopterygota</taxon>
        <taxon>Diptera</taxon>
        <taxon>Nematocera</taxon>
        <taxon>Chironomoidea</taxon>
        <taxon>Chironomidae</taxon>
        <taxon>Chironominae</taxon>
        <taxon>Polypedilum</taxon>
        <taxon>Polypedilum</taxon>
    </lineage>
</organism>
<dbReference type="AlphaFoldDB" id="A0A9J6CB70"/>
<proteinExistence type="predicted"/>
<reference evidence="1" key="1">
    <citation type="submission" date="2021-03" db="EMBL/GenBank/DDBJ databases">
        <title>Chromosome level genome of the anhydrobiotic midge Polypedilum vanderplanki.</title>
        <authorList>
            <person name="Yoshida Y."/>
            <person name="Kikawada T."/>
            <person name="Gusev O."/>
        </authorList>
    </citation>
    <scope>NUCLEOTIDE SEQUENCE</scope>
    <source>
        <strain evidence="1">NIAS01</strain>
        <tissue evidence="1">Whole body or cell culture</tissue>
    </source>
</reference>
<dbReference type="EMBL" id="JADBJN010000002">
    <property type="protein sequence ID" value="KAG5679247.1"/>
    <property type="molecule type" value="Genomic_DNA"/>
</dbReference>
<name>A0A9J6CB70_POLVA</name>
<evidence type="ECO:0000313" key="2">
    <source>
        <dbReference type="Proteomes" id="UP001107558"/>
    </source>
</evidence>
<keyword evidence="2" id="KW-1185">Reference proteome</keyword>
<evidence type="ECO:0000313" key="1">
    <source>
        <dbReference type="EMBL" id="KAG5679247.1"/>
    </source>
</evidence>
<dbReference type="Proteomes" id="UP001107558">
    <property type="component" value="Chromosome 2"/>
</dbReference>